<dbReference type="PANTHER" id="PTHR32338:SF10">
    <property type="entry name" value="N-ACETYL-GAMMA-GLUTAMYL-PHOSPHATE REDUCTASE, CHLOROPLASTIC-RELATED"/>
    <property type="match status" value="1"/>
</dbReference>
<dbReference type="EMBL" id="CP025628">
    <property type="protein sequence ID" value="AWD32688.1"/>
    <property type="molecule type" value="Genomic_DNA"/>
</dbReference>
<feature type="active site" evidence="5 6">
    <location>
        <position position="155"/>
    </location>
</feature>
<evidence type="ECO:0000256" key="6">
    <source>
        <dbReference type="PROSITE-ProRule" id="PRU10010"/>
    </source>
</evidence>
<keyword evidence="3 5" id="KW-0521">NADP</keyword>
<keyword evidence="4 5" id="KW-0560">Oxidoreductase</keyword>
<dbReference type="PROSITE" id="PS01224">
    <property type="entry name" value="ARGC"/>
    <property type="match status" value="1"/>
</dbReference>
<dbReference type="Pfam" id="PF01118">
    <property type="entry name" value="Semialdhyde_dh"/>
    <property type="match status" value="1"/>
</dbReference>
<comment type="function">
    <text evidence="5">Catalyzes the NADPH-dependent reduction of N-acetyl-5-glutamyl phosphate to yield N-acetyl-L-glutamate 5-semialdehyde.</text>
</comment>
<comment type="pathway">
    <text evidence="5">Amino-acid biosynthesis; L-arginine biosynthesis; N(2)-acetyl-L-ornithine from L-glutamate: step 3/4.</text>
</comment>
<protein>
    <recommendedName>
        <fullName evidence="5">N-acetyl-gamma-glutamyl-phosphate reductase</fullName>
        <shortName evidence="5">AGPR</shortName>
        <ecNumber evidence="5">1.2.1.38</ecNumber>
    </recommendedName>
    <alternativeName>
        <fullName evidence="5">N-acetyl-glutamate semialdehyde dehydrogenase</fullName>
        <shortName evidence="5">NAGSA dehydrogenase</shortName>
    </alternativeName>
</protein>
<dbReference type="EC" id="1.2.1.38" evidence="5"/>
<keyword evidence="5" id="KW-0963">Cytoplasm</keyword>
<dbReference type="InterPro" id="IPR023013">
    <property type="entry name" value="AGPR_AS"/>
</dbReference>
<dbReference type="InterPro" id="IPR000706">
    <property type="entry name" value="AGPR_type-1"/>
</dbReference>
<dbReference type="GO" id="GO:0003942">
    <property type="term" value="F:N-acetyl-gamma-glutamyl-phosphate reductase activity"/>
    <property type="evidence" value="ECO:0007669"/>
    <property type="project" value="UniProtKB-UniRule"/>
</dbReference>
<dbReference type="InterPro" id="IPR058924">
    <property type="entry name" value="AGPR_dimerisation_dom"/>
</dbReference>
<evidence type="ECO:0000256" key="3">
    <source>
        <dbReference type="ARBA" id="ARBA00022857"/>
    </source>
</evidence>
<evidence type="ECO:0000313" key="8">
    <source>
        <dbReference type="EMBL" id="AWD32688.1"/>
    </source>
</evidence>
<dbReference type="InterPro" id="IPR036291">
    <property type="entry name" value="NAD(P)-bd_dom_sf"/>
</dbReference>
<dbReference type="SUPFAM" id="SSF55347">
    <property type="entry name" value="Glyceraldehyde-3-phosphate dehydrogenase-like, C-terminal domain"/>
    <property type="match status" value="1"/>
</dbReference>
<sequence length="352" mass="39683">MVEKNKLIKVGIVGGTGYTGIELIRILSQHPYVTISVITSRKEIGEPVSNLYTNLRGHTSLLFSSLDINKLLACDVVFFATPHGIAMNFAKKLIEHNVKVIDLSADFRFKDPLIFQEYYNIEHSCPELLQISEYGIVELNRKSIKSANIIGNPGCYPTTILLGLAPLFKNPNINLVDLNIIADCKSGISGSGRKLEINSLFSEKSENFQAYGLPKHRHKPEIIANFNHLYKKDIDLIFVPHLVPMIRGMFSTIYVKLNKDYIDYNFQNLYEKFYKDEHFIDIMPYSSLPDTKSVKASNKIRISLHKVTNNLLVILVVQDNLVKGAAGQAVQNMNLLFNLPEISGLETVPIFP</sequence>
<proteinExistence type="inferred from homology"/>
<dbReference type="GO" id="GO:0070401">
    <property type="term" value="F:NADP+ binding"/>
    <property type="evidence" value="ECO:0007669"/>
    <property type="project" value="InterPro"/>
</dbReference>
<dbReference type="Gene3D" id="3.30.360.10">
    <property type="entry name" value="Dihydrodipicolinate Reductase, domain 2"/>
    <property type="match status" value="1"/>
</dbReference>
<evidence type="ECO:0000256" key="2">
    <source>
        <dbReference type="ARBA" id="ARBA00022605"/>
    </source>
</evidence>
<accession>A0A3S7JAI9</accession>
<evidence type="ECO:0000259" key="7">
    <source>
        <dbReference type="SMART" id="SM00859"/>
    </source>
</evidence>
<dbReference type="NCBIfam" id="TIGR01850">
    <property type="entry name" value="argC"/>
    <property type="match status" value="1"/>
</dbReference>
<dbReference type="GO" id="GO:0006526">
    <property type="term" value="P:L-arginine biosynthetic process"/>
    <property type="evidence" value="ECO:0007669"/>
    <property type="project" value="UniProtKB-UniRule"/>
</dbReference>
<dbReference type="InterPro" id="IPR050085">
    <property type="entry name" value="AGPR"/>
</dbReference>
<dbReference type="SMART" id="SM00859">
    <property type="entry name" value="Semialdhyde_dh"/>
    <property type="match status" value="1"/>
</dbReference>
<evidence type="ECO:0000313" key="9">
    <source>
        <dbReference type="Proteomes" id="UP000266796"/>
    </source>
</evidence>
<dbReference type="InterPro" id="IPR000534">
    <property type="entry name" value="Semialdehyde_DH_NAD-bd"/>
</dbReference>
<keyword evidence="9" id="KW-1185">Reference proteome</keyword>
<evidence type="ECO:0000256" key="4">
    <source>
        <dbReference type="ARBA" id="ARBA00023002"/>
    </source>
</evidence>
<gene>
    <name evidence="5 8" type="primary">argC</name>
    <name evidence="8" type="ORF">CKSOR_00588</name>
</gene>
<dbReference type="CDD" id="cd23934">
    <property type="entry name" value="AGPR_1_C"/>
    <property type="match status" value="1"/>
</dbReference>
<dbReference type="Proteomes" id="UP000266796">
    <property type="component" value="Chromosome"/>
</dbReference>
<dbReference type="UniPathway" id="UPA00068">
    <property type="reaction ID" value="UER00108"/>
</dbReference>
<comment type="catalytic activity">
    <reaction evidence="5">
        <text>N-acetyl-L-glutamate 5-semialdehyde + phosphate + NADP(+) = N-acetyl-L-glutamyl 5-phosphate + NADPH + H(+)</text>
        <dbReference type="Rhea" id="RHEA:21588"/>
        <dbReference type="ChEBI" id="CHEBI:15378"/>
        <dbReference type="ChEBI" id="CHEBI:29123"/>
        <dbReference type="ChEBI" id="CHEBI:43474"/>
        <dbReference type="ChEBI" id="CHEBI:57783"/>
        <dbReference type="ChEBI" id="CHEBI:57936"/>
        <dbReference type="ChEBI" id="CHEBI:58349"/>
        <dbReference type="EC" id="1.2.1.38"/>
    </reaction>
</comment>
<keyword evidence="1 5" id="KW-0055">Arginine biosynthesis</keyword>
<dbReference type="CDD" id="cd17895">
    <property type="entry name" value="AGPR_1_N"/>
    <property type="match status" value="1"/>
</dbReference>
<dbReference type="KEGG" id="kso:CKSOR_00588"/>
<evidence type="ECO:0000256" key="5">
    <source>
        <dbReference type="HAMAP-Rule" id="MF_00150"/>
    </source>
</evidence>
<dbReference type="GO" id="GO:0005737">
    <property type="term" value="C:cytoplasm"/>
    <property type="evidence" value="ECO:0007669"/>
    <property type="project" value="UniProtKB-SubCell"/>
</dbReference>
<dbReference type="Pfam" id="PF22698">
    <property type="entry name" value="Semialdhyde_dhC_1"/>
    <property type="match status" value="1"/>
</dbReference>
<dbReference type="Gene3D" id="3.40.50.720">
    <property type="entry name" value="NAD(P)-binding Rossmann-like Domain"/>
    <property type="match status" value="1"/>
</dbReference>
<comment type="similarity">
    <text evidence="5">Belongs to the NAGSA dehydrogenase family. Type 1 subfamily.</text>
</comment>
<dbReference type="SUPFAM" id="SSF51735">
    <property type="entry name" value="NAD(P)-binding Rossmann-fold domains"/>
    <property type="match status" value="1"/>
</dbReference>
<comment type="subcellular location">
    <subcellularLocation>
        <location evidence="5">Cytoplasm</location>
    </subcellularLocation>
</comment>
<dbReference type="HAMAP" id="MF_00150">
    <property type="entry name" value="ArgC_type1"/>
    <property type="match status" value="1"/>
</dbReference>
<dbReference type="OrthoDB" id="9801289at2"/>
<keyword evidence="2 5" id="KW-0028">Amino-acid biosynthesis</keyword>
<reference evidence="8 9" key="1">
    <citation type="journal article" date="2018" name="Parasitology">
        <title>The reduced genome of Candidatus Kinetoplastibacterium sorsogonicusi, the endosymbiont of Kentomonas sorsogonicus (Trypanosomatidae): loss of the haem-synthesis pathway.</title>
        <authorList>
            <person name="Silva F.M."/>
            <person name="Kostygov A.Y."/>
            <person name="Spodareva V.V."/>
            <person name="Butenko A."/>
            <person name="Tossou R."/>
            <person name="Lukes J."/>
            <person name="Yurchenko V."/>
            <person name="Alves J.M.P."/>
        </authorList>
    </citation>
    <scope>NUCLEOTIDE SEQUENCE [LARGE SCALE GENOMIC DNA]</scope>
    <source>
        <strain evidence="8 9">MF-08</strain>
    </source>
</reference>
<evidence type="ECO:0000256" key="1">
    <source>
        <dbReference type="ARBA" id="ARBA00022571"/>
    </source>
</evidence>
<dbReference type="GO" id="GO:0051287">
    <property type="term" value="F:NAD binding"/>
    <property type="evidence" value="ECO:0007669"/>
    <property type="project" value="InterPro"/>
</dbReference>
<dbReference type="PANTHER" id="PTHR32338">
    <property type="entry name" value="N-ACETYL-GAMMA-GLUTAMYL-PHOSPHATE REDUCTASE, CHLOROPLASTIC-RELATED-RELATED"/>
    <property type="match status" value="1"/>
</dbReference>
<feature type="domain" description="Semialdehyde dehydrogenase NAD-binding" evidence="7">
    <location>
        <begin position="9"/>
        <end position="147"/>
    </location>
</feature>
<dbReference type="AlphaFoldDB" id="A0A3S7JAI9"/>
<organism evidence="8 9">
    <name type="scientific">Candidatus Kinetoplastidibacterium kentomonadis</name>
    <dbReference type="NCBI Taxonomy" id="1576550"/>
    <lineage>
        <taxon>Bacteria</taxon>
        <taxon>Pseudomonadati</taxon>
        <taxon>Pseudomonadota</taxon>
        <taxon>Betaproteobacteria</taxon>
        <taxon>Candidatus Kinetoplastidibacterium</taxon>
    </lineage>
</organism>
<name>A0A3S7JAI9_9PROT</name>